<evidence type="ECO:0000256" key="1">
    <source>
        <dbReference type="ARBA" id="ARBA00022859"/>
    </source>
</evidence>
<feature type="domain" description="Ig-like" evidence="4">
    <location>
        <begin position="12"/>
        <end position="117"/>
    </location>
</feature>
<dbReference type="GO" id="GO:0019814">
    <property type="term" value="C:immunoglobulin complex"/>
    <property type="evidence" value="ECO:0007669"/>
    <property type="project" value="UniProtKB-KW"/>
</dbReference>
<reference evidence="5" key="2">
    <citation type="submission" date="2025-09" db="UniProtKB">
        <authorList>
            <consortium name="Ensembl"/>
        </authorList>
    </citation>
    <scope>IDENTIFICATION</scope>
</reference>
<dbReference type="Gene3D" id="2.60.40.10">
    <property type="entry name" value="Immunoglobulins"/>
    <property type="match status" value="1"/>
</dbReference>
<organism evidence="5 6">
    <name type="scientific">Leptobrachium leishanense</name>
    <name type="common">Leishan spiny toad</name>
    <dbReference type="NCBI Taxonomy" id="445787"/>
    <lineage>
        <taxon>Eukaryota</taxon>
        <taxon>Metazoa</taxon>
        <taxon>Chordata</taxon>
        <taxon>Craniata</taxon>
        <taxon>Vertebrata</taxon>
        <taxon>Euteleostomi</taxon>
        <taxon>Amphibia</taxon>
        <taxon>Batrachia</taxon>
        <taxon>Anura</taxon>
        <taxon>Pelobatoidea</taxon>
        <taxon>Megophryidae</taxon>
        <taxon>Leptobrachium</taxon>
    </lineage>
</organism>
<dbReference type="InterPro" id="IPR050199">
    <property type="entry name" value="IgHV"/>
</dbReference>
<keyword evidence="2" id="KW-1064">Adaptive immunity</keyword>
<dbReference type="GO" id="GO:0005576">
    <property type="term" value="C:extracellular region"/>
    <property type="evidence" value="ECO:0007669"/>
    <property type="project" value="UniProtKB-ARBA"/>
</dbReference>
<sequence length="124" mass="13750">MQILSLYQLHKTAIKLHESDPGTVRPSEQLRLTCTVSGTELSSIGIHWTRQPPGKGLEWIAAVWSAGSIYIADSFKRRVSISKDNAKKQAYLQMNTMEVKDNGVYYCSSSTETETVTISQPLSG</sequence>
<dbReference type="SMART" id="SM00406">
    <property type="entry name" value="IGv"/>
    <property type="match status" value="1"/>
</dbReference>
<dbReference type="InterPro" id="IPR007110">
    <property type="entry name" value="Ig-like_dom"/>
</dbReference>
<accession>A0A8C5M6Y7</accession>
<name>A0A8C5M6Y7_9ANUR</name>
<dbReference type="PROSITE" id="PS50835">
    <property type="entry name" value="IG_LIKE"/>
    <property type="match status" value="1"/>
</dbReference>
<dbReference type="AlphaFoldDB" id="A0A8C5M6Y7"/>
<dbReference type="InterPro" id="IPR013783">
    <property type="entry name" value="Ig-like_fold"/>
</dbReference>
<reference evidence="5" key="1">
    <citation type="submission" date="2025-08" db="UniProtKB">
        <authorList>
            <consortium name="Ensembl"/>
        </authorList>
    </citation>
    <scope>IDENTIFICATION</scope>
</reference>
<proteinExistence type="predicted"/>
<dbReference type="OrthoDB" id="8865476at2759"/>
<keyword evidence="1" id="KW-0391">Immunity</keyword>
<keyword evidence="3" id="KW-1280">Immunoglobulin</keyword>
<dbReference type="InterPro" id="IPR003599">
    <property type="entry name" value="Ig_sub"/>
</dbReference>
<dbReference type="SUPFAM" id="SSF48726">
    <property type="entry name" value="Immunoglobulin"/>
    <property type="match status" value="1"/>
</dbReference>
<protein>
    <recommendedName>
        <fullName evidence="4">Ig-like domain-containing protein</fullName>
    </recommendedName>
</protein>
<dbReference type="GO" id="GO:0002250">
    <property type="term" value="P:adaptive immune response"/>
    <property type="evidence" value="ECO:0007669"/>
    <property type="project" value="UniProtKB-KW"/>
</dbReference>
<dbReference type="Pfam" id="PF07686">
    <property type="entry name" value="V-set"/>
    <property type="match status" value="1"/>
</dbReference>
<dbReference type="InterPro" id="IPR013106">
    <property type="entry name" value="Ig_V-set"/>
</dbReference>
<evidence type="ECO:0000256" key="2">
    <source>
        <dbReference type="ARBA" id="ARBA00023130"/>
    </source>
</evidence>
<keyword evidence="6" id="KW-1185">Reference proteome</keyword>
<dbReference type="Ensembl" id="ENSLLET00000010732.1">
    <property type="protein sequence ID" value="ENSLLEP00000010329.1"/>
    <property type="gene ID" value="ENSLLEG00000006588.1"/>
</dbReference>
<dbReference type="InterPro" id="IPR036179">
    <property type="entry name" value="Ig-like_dom_sf"/>
</dbReference>
<evidence type="ECO:0000313" key="6">
    <source>
        <dbReference type="Proteomes" id="UP000694569"/>
    </source>
</evidence>
<dbReference type="SMART" id="SM00409">
    <property type="entry name" value="IG"/>
    <property type="match status" value="1"/>
</dbReference>
<evidence type="ECO:0000313" key="5">
    <source>
        <dbReference type="Ensembl" id="ENSLLEP00000010329.1"/>
    </source>
</evidence>
<dbReference type="Proteomes" id="UP000694569">
    <property type="component" value="Unplaced"/>
</dbReference>
<dbReference type="GeneTree" id="ENSGT01030000234536"/>
<evidence type="ECO:0000256" key="3">
    <source>
        <dbReference type="ARBA" id="ARBA00043265"/>
    </source>
</evidence>
<evidence type="ECO:0000259" key="4">
    <source>
        <dbReference type="PROSITE" id="PS50835"/>
    </source>
</evidence>
<dbReference type="PANTHER" id="PTHR23266">
    <property type="entry name" value="IMMUNOGLOBULIN HEAVY CHAIN"/>
    <property type="match status" value="1"/>
</dbReference>